<dbReference type="OrthoDB" id="7283400at2"/>
<keyword evidence="1" id="KW-0472">Membrane</keyword>
<evidence type="ECO:0000313" key="3">
    <source>
        <dbReference type="Proteomes" id="UP000247814"/>
    </source>
</evidence>
<accession>A0A318QI85</accession>
<dbReference type="Proteomes" id="UP000247814">
    <property type="component" value="Unassembled WGS sequence"/>
</dbReference>
<dbReference type="EMBL" id="NKUA01000008">
    <property type="protein sequence ID" value="PYD79216.1"/>
    <property type="molecule type" value="Genomic_DNA"/>
</dbReference>
<evidence type="ECO:0008006" key="4">
    <source>
        <dbReference type="Google" id="ProtNLM"/>
    </source>
</evidence>
<organism evidence="2 3">
    <name type="scientific">Komagataeibacter sucrofermentans</name>
    <dbReference type="NCBI Taxonomy" id="1053551"/>
    <lineage>
        <taxon>Bacteria</taxon>
        <taxon>Pseudomonadati</taxon>
        <taxon>Pseudomonadota</taxon>
        <taxon>Alphaproteobacteria</taxon>
        <taxon>Acetobacterales</taxon>
        <taxon>Acetobacteraceae</taxon>
        <taxon>Komagataeibacter</taxon>
    </lineage>
</organism>
<dbReference type="RefSeq" id="WP_110568928.1">
    <property type="nucleotide sequence ID" value="NZ_CP137147.1"/>
</dbReference>
<feature type="transmembrane region" description="Helical" evidence="1">
    <location>
        <begin position="57"/>
        <end position="80"/>
    </location>
</feature>
<evidence type="ECO:0000313" key="2">
    <source>
        <dbReference type="EMBL" id="PYD79216.1"/>
    </source>
</evidence>
<sequence>MTFYSALLPPAGRPDTRAWPVMVACRMSWLVLLCGWGGLLLRGCFISGLLAGGVSILLTQFVPLAFALPLLGGLHLLLALNTPEIRQWELQLRGYAPAQGVYAPDRSAAVLRWLEHNRPVPSPSPVS</sequence>
<proteinExistence type="predicted"/>
<gene>
    <name evidence="2" type="ORF">CFR77_07360</name>
</gene>
<evidence type="ECO:0000256" key="1">
    <source>
        <dbReference type="SAM" id="Phobius"/>
    </source>
</evidence>
<keyword evidence="1" id="KW-1133">Transmembrane helix</keyword>
<comment type="caution">
    <text evidence="2">The sequence shown here is derived from an EMBL/GenBank/DDBJ whole genome shotgun (WGS) entry which is preliminary data.</text>
</comment>
<keyword evidence="1" id="KW-0812">Transmembrane</keyword>
<reference evidence="2 3" key="1">
    <citation type="submission" date="2017-07" db="EMBL/GenBank/DDBJ databases">
        <title>A draft genome sequence of Komagataeibacter sucrofermentans LMG 18788.</title>
        <authorList>
            <person name="Skraban J."/>
            <person name="Cleenwerck I."/>
            <person name="Vandamme P."/>
            <person name="Trcek J."/>
        </authorList>
    </citation>
    <scope>NUCLEOTIDE SEQUENCE [LARGE SCALE GENOMIC DNA]</scope>
    <source>
        <strain evidence="2 3">LMG 18788</strain>
    </source>
</reference>
<dbReference type="AlphaFoldDB" id="A0A318QI85"/>
<keyword evidence="3" id="KW-1185">Reference proteome</keyword>
<feature type="transmembrane region" description="Helical" evidence="1">
    <location>
        <begin position="29"/>
        <end position="51"/>
    </location>
</feature>
<name>A0A318QI85_9PROT</name>
<protein>
    <recommendedName>
        <fullName evidence="4">DUF2628 domain-containing protein</fullName>
    </recommendedName>
</protein>